<proteinExistence type="predicted"/>
<gene>
    <name evidence="2" type="ORF">NX801_26440</name>
</gene>
<dbReference type="Proteomes" id="UP001431313">
    <property type="component" value="Unassembled WGS sequence"/>
</dbReference>
<feature type="region of interest" description="Disordered" evidence="1">
    <location>
        <begin position="107"/>
        <end position="140"/>
    </location>
</feature>
<evidence type="ECO:0000313" key="2">
    <source>
        <dbReference type="EMBL" id="MCS0639119.1"/>
    </source>
</evidence>
<dbReference type="EMBL" id="JANUGQ010000030">
    <property type="protein sequence ID" value="MCS0639119.1"/>
    <property type="molecule type" value="Genomic_DNA"/>
</dbReference>
<comment type="caution">
    <text evidence="2">The sequence shown here is derived from an EMBL/GenBank/DDBJ whole genome shotgun (WGS) entry which is preliminary data.</text>
</comment>
<accession>A0ABT2CNV9</accession>
<evidence type="ECO:0000256" key="1">
    <source>
        <dbReference type="SAM" id="MobiDB-lite"/>
    </source>
</evidence>
<evidence type="ECO:0000313" key="3">
    <source>
        <dbReference type="Proteomes" id="UP001431313"/>
    </source>
</evidence>
<protein>
    <submittedName>
        <fullName evidence="2">Uncharacterized protein</fullName>
    </submittedName>
</protein>
<dbReference type="RefSeq" id="WP_258790436.1">
    <property type="nucleotide sequence ID" value="NZ_JANUGQ010000030.1"/>
</dbReference>
<keyword evidence="3" id="KW-1185">Reference proteome</keyword>
<sequence length="140" mass="15409">MSPQPEPLIPSQAPPMRTLAELRDALHRHGFPGDPAAFERELADADLDEPDRIQEIVQAYRHRVLLHIDPEAMAALRRSAEDIDGELRRRMAGKALPRVRRRLGVLIEPAEERGGTWGPSDEGETAPSEPVSPCGPGGSR</sequence>
<organism evidence="2 3">
    <name type="scientific">Streptomyces pyxinae</name>
    <dbReference type="NCBI Taxonomy" id="2970734"/>
    <lineage>
        <taxon>Bacteria</taxon>
        <taxon>Bacillati</taxon>
        <taxon>Actinomycetota</taxon>
        <taxon>Actinomycetes</taxon>
        <taxon>Kitasatosporales</taxon>
        <taxon>Streptomycetaceae</taxon>
        <taxon>Streptomyces</taxon>
    </lineage>
</organism>
<reference evidence="2" key="1">
    <citation type="submission" date="2022-08" db="EMBL/GenBank/DDBJ databases">
        <authorList>
            <person name="Somphong A."/>
            <person name="Phongsopitanun W."/>
        </authorList>
    </citation>
    <scope>NUCLEOTIDE SEQUENCE</scope>
    <source>
        <strain evidence="2">LP05-1</strain>
    </source>
</reference>
<name>A0ABT2CNV9_9ACTN</name>